<evidence type="ECO:0000256" key="1">
    <source>
        <dbReference type="SAM" id="MobiDB-lite"/>
    </source>
</evidence>
<evidence type="ECO:0000256" key="3">
    <source>
        <dbReference type="SAM" id="SignalP"/>
    </source>
</evidence>
<evidence type="ECO:0000256" key="2">
    <source>
        <dbReference type="SAM" id="Phobius"/>
    </source>
</evidence>
<keyword evidence="2" id="KW-0812">Transmembrane</keyword>
<feature type="transmembrane region" description="Helical" evidence="2">
    <location>
        <begin position="221"/>
        <end position="243"/>
    </location>
</feature>
<dbReference type="AlphaFoldDB" id="A0A0C3QCJ5"/>
<keyword evidence="2" id="KW-1133">Transmembrane helix</keyword>
<dbReference type="STRING" id="1051891.A0A0C3QCJ5"/>
<proteinExistence type="predicted"/>
<feature type="signal peptide" evidence="3">
    <location>
        <begin position="1"/>
        <end position="23"/>
    </location>
</feature>
<reference evidence="5" key="2">
    <citation type="submission" date="2015-01" db="EMBL/GenBank/DDBJ databases">
        <title>Evolutionary Origins and Diversification of the Mycorrhizal Mutualists.</title>
        <authorList>
            <consortium name="DOE Joint Genome Institute"/>
            <consortium name="Mycorrhizal Genomics Consortium"/>
            <person name="Kohler A."/>
            <person name="Kuo A."/>
            <person name="Nagy L.G."/>
            <person name="Floudas D."/>
            <person name="Copeland A."/>
            <person name="Barry K.W."/>
            <person name="Cichocki N."/>
            <person name="Veneault-Fourrey C."/>
            <person name="LaButti K."/>
            <person name="Lindquist E.A."/>
            <person name="Lipzen A."/>
            <person name="Lundell T."/>
            <person name="Morin E."/>
            <person name="Murat C."/>
            <person name="Riley R."/>
            <person name="Ohm R."/>
            <person name="Sun H."/>
            <person name="Tunlid A."/>
            <person name="Henrissat B."/>
            <person name="Grigoriev I.V."/>
            <person name="Hibbett D.S."/>
            <person name="Martin F."/>
        </authorList>
    </citation>
    <scope>NUCLEOTIDE SEQUENCE [LARGE SCALE GENOMIC DNA]</scope>
    <source>
        <strain evidence="5">MUT 4182</strain>
    </source>
</reference>
<feature type="region of interest" description="Disordered" evidence="1">
    <location>
        <begin position="191"/>
        <end position="213"/>
    </location>
</feature>
<protein>
    <recommendedName>
        <fullName evidence="6">Carbohydrate-binding module family 35 protein</fullName>
    </recommendedName>
</protein>
<organism evidence="4 5">
    <name type="scientific">Tulasnella calospora MUT 4182</name>
    <dbReference type="NCBI Taxonomy" id="1051891"/>
    <lineage>
        <taxon>Eukaryota</taxon>
        <taxon>Fungi</taxon>
        <taxon>Dikarya</taxon>
        <taxon>Basidiomycota</taxon>
        <taxon>Agaricomycotina</taxon>
        <taxon>Agaricomycetes</taxon>
        <taxon>Cantharellales</taxon>
        <taxon>Tulasnellaceae</taxon>
        <taxon>Tulasnella</taxon>
    </lineage>
</organism>
<gene>
    <name evidence="4" type="ORF">M407DRAFT_9576</name>
</gene>
<evidence type="ECO:0000313" key="5">
    <source>
        <dbReference type="Proteomes" id="UP000054248"/>
    </source>
</evidence>
<evidence type="ECO:0008006" key="6">
    <source>
        <dbReference type="Google" id="ProtNLM"/>
    </source>
</evidence>
<keyword evidence="3" id="KW-0732">Signal</keyword>
<name>A0A0C3QCJ5_9AGAM</name>
<dbReference type="Gene3D" id="2.60.120.260">
    <property type="entry name" value="Galactose-binding domain-like"/>
    <property type="match status" value="1"/>
</dbReference>
<keyword evidence="2" id="KW-0472">Membrane</keyword>
<dbReference type="EMBL" id="KN823092">
    <property type="protein sequence ID" value="KIO23126.1"/>
    <property type="molecule type" value="Genomic_DNA"/>
</dbReference>
<dbReference type="Proteomes" id="UP000054248">
    <property type="component" value="Unassembled WGS sequence"/>
</dbReference>
<evidence type="ECO:0000313" key="4">
    <source>
        <dbReference type="EMBL" id="KIO23126.1"/>
    </source>
</evidence>
<dbReference type="OrthoDB" id="3270641at2759"/>
<reference evidence="4 5" key="1">
    <citation type="submission" date="2014-04" db="EMBL/GenBank/DDBJ databases">
        <authorList>
            <consortium name="DOE Joint Genome Institute"/>
            <person name="Kuo A."/>
            <person name="Girlanda M."/>
            <person name="Perotto S."/>
            <person name="Kohler A."/>
            <person name="Nagy L.G."/>
            <person name="Floudas D."/>
            <person name="Copeland A."/>
            <person name="Barry K.W."/>
            <person name="Cichocki N."/>
            <person name="Veneault-Fourrey C."/>
            <person name="LaButti K."/>
            <person name="Lindquist E.A."/>
            <person name="Lipzen A."/>
            <person name="Lundell T."/>
            <person name="Morin E."/>
            <person name="Murat C."/>
            <person name="Sun H."/>
            <person name="Tunlid A."/>
            <person name="Henrissat B."/>
            <person name="Grigoriev I.V."/>
            <person name="Hibbett D.S."/>
            <person name="Martin F."/>
            <person name="Nordberg H.P."/>
            <person name="Cantor M.N."/>
            <person name="Hua S.X."/>
        </authorList>
    </citation>
    <scope>NUCLEOTIDE SEQUENCE [LARGE SCALE GENOMIC DNA]</scope>
    <source>
        <strain evidence="4 5">MUT 4182</strain>
    </source>
</reference>
<sequence>MVILTFVLAISFFLSSILPASIAQQVRRRVVDDSDPGISYTDGTTDGQPGQWAAMDATKQDVKCAAVNCWNVLDAQQVHGGTWHEGYGSVTISYTFNGTGIAAYFVSSNPSDATADTSFFIDGQLSQTVVGPTNGMASPLSYNVPVFAISNLQDGAHELVISQSGGSSIMMFDYLTYEELVDDDASSNGLTTATSAGAQATTGPVDPLRVPSSHGVARSTAGAAVASALIGTLLLVVAVGIFLSRRTRKNLAILPPKSGVGKEAQLEAGVWRRPRPLNVWRSIIFTPIYLRANASLAL</sequence>
<dbReference type="HOGENOM" id="CLU_934445_0_0_1"/>
<feature type="compositionally biased region" description="Low complexity" evidence="1">
    <location>
        <begin position="191"/>
        <end position="203"/>
    </location>
</feature>
<accession>A0A0C3QCJ5</accession>
<feature type="chain" id="PRO_5002177387" description="Carbohydrate-binding module family 35 protein" evidence="3">
    <location>
        <begin position="24"/>
        <end position="298"/>
    </location>
</feature>
<keyword evidence="5" id="KW-1185">Reference proteome</keyword>